<keyword evidence="2" id="KW-1185">Reference proteome</keyword>
<reference evidence="1 2" key="1">
    <citation type="journal article" date="2023" name="IMA Fungus">
        <title>Comparative genomic study of the Penicillium genus elucidates a diverse pangenome and 15 lateral gene transfer events.</title>
        <authorList>
            <person name="Petersen C."/>
            <person name="Sorensen T."/>
            <person name="Nielsen M.R."/>
            <person name="Sondergaard T.E."/>
            <person name="Sorensen J.L."/>
            <person name="Fitzpatrick D.A."/>
            <person name="Frisvad J.C."/>
            <person name="Nielsen K.L."/>
        </authorList>
    </citation>
    <scope>NUCLEOTIDE SEQUENCE [LARGE SCALE GENOMIC DNA]</scope>
    <source>
        <strain evidence="1 2">IBT 3361</strain>
    </source>
</reference>
<organism evidence="1 2">
    <name type="scientific">Penicillium chrysogenum</name>
    <name type="common">Penicillium notatum</name>
    <dbReference type="NCBI Taxonomy" id="5076"/>
    <lineage>
        <taxon>Eukaryota</taxon>
        <taxon>Fungi</taxon>
        <taxon>Dikarya</taxon>
        <taxon>Ascomycota</taxon>
        <taxon>Pezizomycotina</taxon>
        <taxon>Eurotiomycetes</taxon>
        <taxon>Eurotiomycetidae</taxon>
        <taxon>Eurotiales</taxon>
        <taxon>Aspergillaceae</taxon>
        <taxon>Penicillium</taxon>
        <taxon>Penicillium chrysogenum species complex</taxon>
    </lineage>
</organism>
<evidence type="ECO:0000313" key="1">
    <source>
        <dbReference type="EMBL" id="KAJ5268878.1"/>
    </source>
</evidence>
<sequence length="274" mass="30795">NHSLSKPGRLASIFRPWDLIWFLFAEALTRAARRDGFAALSHPGQIRDAAPPKLLNVTYDLKPPPMSSLTQLVYRVDEPPSAASSCIAHEDATIVPTLVHAASGVVLEPGPGPGNLIHRYDTSSVKHIYAVEPNPHFRDVTNASLDKRGLRDRYMLIACGVKDSDVLSRGNYGGEFVYNVMYLRSTCHRYPNNVIKEAWKLLTPRGKFIFWEHGCSRNRLTSSYLERNCRMTLDPECVGGHSQQWRVESPNEIEEPEEPLNLLPRIQGLLVKKA</sequence>
<keyword evidence="1" id="KW-0808">Transferase</keyword>
<proteinExistence type="predicted"/>
<dbReference type="GO" id="GO:0008168">
    <property type="term" value="F:methyltransferase activity"/>
    <property type="evidence" value="ECO:0007669"/>
    <property type="project" value="UniProtKB-KW"/>
</dbReference>
<keyword evidence="1" id="KW-0489">Methyltransferase</keyword>
<dbReference type="SUPFAM" id="SSF53335">
    <property type="entry name" value="S-adenosyl-L-methionine-dependent methyltransferases"/>
    <property type="match status" value="1"/>
</dbReference>
<gene>
    <name evidence="1" type="ORF">N7505_004636</name>
</gene>
<dbReference type="EMBL" id="JAPVEB010000003">
    <property type="protein sequence ID" value="KAJ5268878.1"/>
    <property type="molecule type" value="Genomic_DNA"/>
</dbReference>
<name>A0ABQ8WFV8_PENCH</name>
<dbReference type="Gene3D" id="3.40.50.150">
    <property type="entry name" value="Vaccinia Virus protein VP39"/>
    <property type="match status" value="1"/>
</dbReference>
<accession>A0ABQ8WFV8</accession>
<dbReference type="GO" id="GO:0032259">
    <property type="term" value="P:methylation"/>
    <property type="evidence" value="ECO:0007669"/>
    <property type="project" value="UniProtKB-KW"/>
</dbReference>
<comment type="caution">
    <text evidence="1">The sequence shown here is derived from an EMBL/GenBank/DDBJ whole genome shotgun (WGS) entry which is preliminary data.</text>
</comment>
<dbReference type="CDD" id="cd02440">
    <property type="entry name" value="AdoMet_MTases"/>
    <property type="match status" value="1"/>
</dbReference>
<protein>
    <submittedName>
        <fullName evidence="1">Methyltransferase type 11</fullName>
    </submittedName>
</protein>
<dbReference type="Proteomes" id="UP001220256">
    <property type="component" value="Unassembled WGS sequence"/>
</dbReference>
<evidence type="ECO:0000313" key="2">
    <source>
        <dbReference type="Proteomes" id="UP001220256"/>
    </source>
</evidence>
<feature type="non-terminal residue" evidence="1">
    <location>
        <position position="1"/>
    </location>
</feature>
<dbReference type="InterPro" id="IPR029063">
    <property type="entry name" value="SAM-dependent_MTases_sf"/>
</dbReference>